<comment type="caution">
    <text evidence="2">The sequence shown here is derived from an EMBL/GenBank/DDBJ whole genome shotgun (WGS) entry which is preliminary data.</text>
</comment>
<evidence type="ECO:0008006" key="4">
    <source>
        <dbReference type="Google" id="ProtNLM"/>
    </source>
</evidence>
<feature type="chain" id="PRO_5016893462" description="BcpO-related WXXGXW repeat protein" evidence="1">
    <location>
        <begin position="26"/>
        <end position="102"/>
    </location>
</feature>
<feature type="signal peptide" evidence="1">
    <location>
        <begin position="1"/>
        <end position="25"/>
    </location>
</feature>
<evidence type="ECO:0000256" key="1">
    <source>
        <dbReference type="SAM" id="SignalP"/>
    </source>
</evidence>
<proteinExistence type="predicted"/>
<reference evidence="2 3" key="1">
    <citation type="submission" date="2018-08" db="EMBL/GenBank/DDBJ databases">
        <title>Lysobacter sp. zong2l5, whole genome shotgun sequence.</title>
        <authorList>
            <person name="Zhang X."/>
            <person name="Feng G."/>
            <person name="Zhu H."/>
        </authorList>
    </citation>
    <scope>NUCLEOTIDE SEQUENCE [LARGE SCALE GENOMIC DNA]</scope>
    <source>
        <strain evidence="3">zong2l5</strain>
    </source>
</reference>
<dbReference type="RefSeq" id="WP_115857579.1">
    <property type="nucleotide sequence ID" value="NZ_QTSU01000001.1"/>
</dbReference>
<evidence type="ECO:0000313" key="2">
    <source>
        <dbReference type="EMBL" id="RDZ28137.1"/>
    </source>
</evidence>
<evidence type="ECO:0000313" key="3">
    <source>
        <dbReference type="Proteomes" id="UP000264492"/>
    </source>
</evidence>
<dbReference type="Proteomes" id="UP000264492">
    <property type="component" value="Unassembled WGS sequence"/>
</dbReference>
<dbReference type="AlphaFoldDB" id="A0A371K2R5"/>
<accession>A0A371K2R5</accession>
<protein>
    <recommendedName>
        <fullName evidence="4">BcpO-related WXXGXW repeat protein</fullName>
    </recommendedName>
</protein>
<dbReference type="OrthoDB" id="121499at2"/>
<gene>
    <name evidence="2" type="ORF">DX914_03055</name>
</gene>
<dbReference type="EMBL" id="QTSU01000001">
    <property type="protein sequence ID" value="RDZ28137.1"/>
    <property type="molecule type" value="Genomic_DNA"/>
</dbReference>
<name>A0A371K2R5_9GAMM</name>
<keyword evidence="3" id="KW-1185">Reference proteome</keyword>
<organism evidence="2 3">
    <name type="scientific">Lysobacter silvisoli</name>
    <dbReference type="NCBI Taxonomy" id="2293254"/>
    <lineage>
        <taxon>Bacteria</taxon>
        <taxon>Pseudomonadati</taxon>
        <taxon>Pseudomonadota</taxon>
        <taxon>Gammaproteobacteria</taxon>
        <taxon>Lysobacterales</taxon>
        <taxon>Lysobacteraceae</taxon>
        <taxon>Lysobacter</taxon>
    </lineage>
</organism>
<dbReference type="InterPro" id="IPR024447">
    <property type="entry name" value="YXWGXW_rpt"/>
</dbReference>
<sequence length="102" mass="11684">MGMRHAMAAAVLAVAGVTAWPAAQAAVVGVSVRIAPPPMRYERVAVRPGYAWAPGYWRWNGRRHVWVGGHYVRVRPGYAYVGPRWYRHGPDWRFHDGYWARR</sequence>
<keyword evidence="1" id="KW-0732">Signal</keyword>
<dbReference type="Pfam" id="PF12779">
    <property type="entry name" value="WXXGXW"/>
    <property type="match status" value="1"/>
</dbReference>